<keyword evidence="2" id="KW-0560">Oxidoreductase</keyword>
<keyword evidence="2" id="KW-0223">Dioxygenase</keyword>
<dbReference type="InterPro" id="IPR037523">
    <property type="entry name" value="VOC_core"/>
</dbReference>
<dbReference type="Gene3D" id="3.10.180.10">
    <property type="entry name" value="2,3-Dihydroxybiphenyl 1,2-Dioxygenase, domain 1"/>
    <property type="match status" value="1"/>
</dbReference>
<dbReference type="EMBL" id="QJSP01000008">
    <property type="protein sequence ID" value="PYE16343.1"/>
    <property type="molecule type" value="Genomic_DNA"/>
</dbReference>
<dbReference type="Pfam" id="PF13669">
    <property type="entry name" value="Glyoxalase_4"/>
    <property type="match status" value="1"/>
</dbReference>
<organism evidence="2 3">
    <name type="scientific">Williamsia limnetica</name>
    <dbReference type="NCBI Taxonomy" id="882452"/>
    <lineage>
        <taxon>Bacteria</taxon>
        <taxon>Bacillati</taxon>
        <taxon>Actinomycetota</taxon>
        <taxon>Actinomycetes</taxon>
        <taxon>Mycobacteriales</taxon>
        <taxon>Nocardiaceae</taxon>
        <taxon>Williamsia</taxon>
    </lineage>
</organism>
<evidence type="ECO:0000259" key="1">
    <source>
        <dbReference type="PROSITE" id="PS51819"/>
    </source>
</evidence>
<sequence length="148" mass="15698">MKAEDLFHMGIVSDDPSATREQLTALLGYEWGPAIGGPTAVTLPSGEVTLEFGCSYSVSVPRLEVVAAIPGTLWEPVAGSGIHHLGYWSDDIGADTAELVRGGYVVEATRSAGGLPFFAFLRGDNGIRMELVTRAAEPMMQPCWAAQS</sequence>
<feature type="domain" description="VOC" evidence="1">
    <location>
        <begin position="5"/>
        <end position="134"/>
    </location>
</feature>
<name>A0A318RNM7_WILLI</name>
<dbReference type="Proteomes" id="UP000247591">
    <property type="component" value="Unassembled WGS sequence"/>
</dbReference>
<dbReference type="PROSITE" id="PS51819">
    <property type="entry name" value="VOC"/>
    <property type="match status" value="1"/>
</dbReference>
<protein>
    <submittedName>
        <fullName evidence="2">Glyoxalase/bleomycin resistance protein/dioxygenase superfamily protein</fullName>
    </submittedName>
</protein>
<proteinExistence type="predicted"/>
<evidence type="ECO:0000313" key="2">
    <source>
        <dbReference type="EMBL" id="PYE16343.1"/>
    </source>
</evidence>
<comment type="caution">
    <text evidence="2">The sequence shown here is derived from an EMBL/GenBank/DDBJ whole genome shotgun (WGS) entry which is preliminary data.</text>
</comment>
<dbReference type="OrthoDB" id="5185674at2"/>
<gene>
    <name evidence="2" type="ORF">DFR67_10894</name>
</gene>
<dbReference type="AlphaFoldDB" id="A0A318RNM7"/>
<reference evidence="2 3" key="1">
    <citation type="submission" date="2018-06" db="EMBL/GenBank/DDBJ databases">
        <title>Genomic Encyclopedia of Type Strains, Phase IV (KMG-IV): sequencing the most valuable type-strain genomes for metagenomic binning, comparative biology and taxonomic classification.</title>
        <authorList>
            <person name="Goeker M."/>
        </authorList>
    </citation>
    <scope>NUCLEOTIDE SEQUENCE [LARGE SCALE GENOMIC DNA]</scope>
    <source>
        <strain evidence="2 3">DSM 45521</strain>
    </source>
</reference>
<keyword evidence="3" id="KW-1185">Reference proteome</keyword>
<dbReference type="InterPro" id="IPR029068">
    <property type="entry name" value="Glyas_Bleomycin-R_OHBP_Dase"/>
</dbReference>
<evidence type="ECO:0000313" key="3">
    <source>
        <dbReference type="Proteomes" id="UP000247591"/>
    </source>
</evidence>
<dbReference type="SUPFAM" id="SSF54593">
    <property type="entry name" value="Glyoxalase/Bleomycin resistance protein/Dihydroxybiphenyl dioxygenase"/>
    <property type="match status" value="1"/>
</dbReference>
<dbReference type="GO" id="GO:0051213">
    <property type="term" value="F:dioxygenase activity"/>
    <property type="evidence" value="ECO:0007669"/>
    <property type="project" value="UniProtKB-KW"/>
</dbReference>
<accession>A0A318RNM7</accession>